<dbReference type="Pfam" id="PF03702">
    <property type="entry name" value="AnmK"/>
    <property type="match status" value="1"/>
</dbReference>
<dbReference type="CDD" id="cd24050">
    <property type="entry name" value="ASKHA_NBD_ANMK"/>
    <property type="match status" value="1"/>
</dbReference>
<comment type="function">
    <text evidence="1">Catalyzes the specific phosphorylation of 1,6-anhydro-N-acetylmuramic acid (anhMurNAc) with the simultaneous cleavage of the 1,6-anhydro ring, generating MurNAc-6-P. Is required for the utilization of anhMurNAc either imported from the medium or derived from its own cell wall murein, and thus plays a role in cell wall recycling.</text>
</comment>
<comment type="caution">
    <text evidence="2">The sequence shown here is derived from an EMBL/GenBank/DDBJ whole genome shotgun (WGS) entry which is preliminary data.</text>
</comment>
<evidence type="ECO:0000256" key="1">
    <source>
        <dbReference type="HAMAP-Rule" id="MF_01270"/>
    </source>
</evidence>
<comment type="similarity">
    <text evidence="1">Belongs to the anhydro-N-acetylmuramic acid kinase family.</text>
</comment>
<dbReference type="Proteomes" id="UP001570417">
    <property type="component" value="Unassembled WGS sequence"/>
</dbReference>
<keyword evidence="1" id="KW-0547">Nucleotide-binding</keyword>
<dbReference type="EC" id="2.7.1.170" evidence="1"/>
<keyword evidence="3" id="KW-1185">Reference proteome</keyword>
<keyword evidence="1 2" id="KW-0808">Transferase</keyword>
<sequence length="371" mass="40496">MKQRELYIGVMSGTSMDGVDTALVSISGNKISLIAHGEHPMPNRLKQSLLNVCIGQATDLKAIGEIDHQLGHLFADAVLDLLERSGYSAKDITAVGNHGQTVFHQPTGSSPFTMQLGDANVIATKTGIQTIADFRRKDMALGGQGAPLVPAFHHTIFKASSSSVIVLNIGGIANISVLRPNHPVLGYDTGPGNMLMDAWVDKHLNQKFDRDAQFAKQGSTYEPLLEQLLRNAYFEQRPPKSTGRELFNLPWLEKQLSQFTHLSPEDVQCTLCEFTATTIANEVNRYHLGTEPELLVCGGGACNPLIMERLTRLLPNWNVASTDSKGVSADYMEAMAFAWLAQRRIHNLPSNLPEVTGASKLASLGVLYYAD</sequence>
<dbReference type="InterPro" id="IPR005338">
    <property type="entry name" value="Anhydro_N_Ac-Mur_kinase"/>
</dbReference>
<keyword evidence="1 2" id="KW-0418">Kinase</keyword>
<comment type="pathway">
    <text evidence="1">Amino-sugar metabolism; 1,6-anhydro-N-acetylmuramate degradation.</text>
</comment>
<dbReference type="PANTHER" id="PTHR30605:SF0">
    <property type="entry name" value="ANHYDRO-N-ACETYLMURAMIC ACID KINASE"/>
    <property type="match status" value="1"/>
</dbReference>
<accession>A0ABV4NG44</accession>
<protein>
    <recommendedName>
        <fullName evidence="1">Anhydro-N-acetylmuramic acid kinase</fullName>
        <ecNumber evidence="1">2.7.1.170</ecNumber>
    </recommendedName>
    <alternativeName>
        <fullName evidence="1">AnhMurNAc kinase</fullName>
    </alternativeName>
</protein>
<dbReference type="HAMAP" id="MF_01270">
    <property type="entry name" value="AnhMurNAc_kinase"/>
    <property type="match status" value="1"/>
</dbReference>
<dbReference type="NCBIfam" id="NF007148">
    <property type="entry name" value="PRK09585.3-2"/>
    <property type="match status" value="1"/>
</dbReference>
<dbReference type="InterPro" id="IPR043129">
    <property type="entry name" value="ATPase_NBD"/>
</dbReference>
<gene>
    <name evidence="1" type="primary">anmK</name>
    <name evidence="2" type="ORF">AB4566_19290</name>
</gene>
<dbReference type="EMBL" id="JBFRUW010000082">
    <property type="protein sequence ID" value="MFA0570415.1"/>
    <property type="molecule type" value="Genomic_DNA"/>
</dbReference>
<dbReference type="SUPFAM" id="SSF53067">
    <property type="entry name" value="Actin-like ATPase domain"/>
    <property type="match status" value="1"/>
</dbReference>
<keyword evidence="1" id="KW-0067">ATP-binding</keyword>
<name>A0ABV4NG44_9VIBR</name>
<feature type="binding site" evidence="1">
    <location>
        <begin position="13"/>
        <end position="20"/>
    </location>
    <ligand>
        <name>ATP</name>
        <dbReference type="ChEBI" id="CHEBI:30616"/>
    </ligand>
</feature>
<dbReference type="PANTHER" id="PTHR30605">
    <property type="entry name" value="ANHYDRO-N-ACETYLMURAMIC ACID KINASE"/>
    <property type="match status" value="1"/>
</dbReference>
<proteinExistence type="inferred from homology"/>
<evidence type="ECO:0000313" key="3">
    <source>
        <dbReference type="Proteomes" id="UP001570417"/>
    </source>
</evidence>
<comment type="pathway">
    <text evidence="1">Cell wall biogenesis; peptidoglycan recycling.</text>
</comment>
<organism evidence="2 3">
    <name type="scientific">Vibrio gallaecicus</name>
    <dbReference type="NCBI Taxonomy" id="552386"/>
    <lineage>
        <taxon>Bacteria</taxon>
        <taxon>Pseudomonadati</taxon>
        <taxon>Pseudomonadota</taxon>
        <taxon>Gammaproteobacteria</taxon>
        <taxon>Vibrionales</taxon>
        <taxon>Vibrionaceae</taxon>
        <taxon>Vibrio</taxon>
    </lineage>
</organism>
<dbReference type="RefSeq" id="WP_372267857.1">
    <property type="nucleotide sequence ID" value="NZ_JBFRUW010000082.1"/>
</dbReference>
<keyword evidence="1" id="KW-0119">Carbohydrate metabolism</keyword>
<dbReference type="NCBIfam" id="NF007139">
    <property type="entry name" value="PRK09585.1-3"/>
    <property type="match status" value="1"/>
</dbReference>
<dbReference type="GO" id="GO:0016301">
    <property type="term" value="F:kinase activity"/>
    <property type="evidence" value="ECO:0007669"/>
    <property type="project" value="UniProtKB-KW"/>
</dbReference>
<evidence type="ECO:0000313" key="2">
    <source>
        <dbReference type="EMBL" id="MFA0570415.1"/>
    </source>
</evidence>
<dbReference type="Gene3D" id="3.30.420.40">
    <property type="match status" value="2"/>
</dbReference>
<reference evidence="2 3" key="1">
    <citation type="journal article" date="2024" name="ISME J.">
        <title>Tailless and filamentous prophages are predominant in marine Vibrio.</title>
        <authorList>
            <person name="Steensen K."/>
            <person name="Seneca J."/>
            <person name="Bartlau N."/>
            <person name="Yu X.A."/>
            <person name="Hussain F.A."/>
            <person name="Polz M.F."/>
        </authorList>
    </citation>
    <scope>NUCLEOTIDE SEQUENCE [LARGE SCALE GENOMIC DNA]</scope>
    <source>
        <strain evidence="2 3">10N.222.51.A1</strain>
    </source>
</reference>
<comment type="catalytic activity">
    <reaction evidence="1">
        <text>1,6-anhydro-N-acetyl-beta-muramate + ATP + H2O = N-acetyl-D-muramate 6-phosphate + ADP + H(+)</text>
        <dbReference type="Rhea" id="RHEA:24952"/>
        <dbReference type="ChEBI" id="CHEBI:15377"/>
        <dbReference type="ChEBI" id="CHEBI:15378"/>
        <dbReference type="ChEBI" id="CHEBI:30616"/>
        <dbReference type="ChEBI" id="CHEBI:58690"/>
        <dbReference type="ChEBI" id="CHEBI:58722"/>
        <dbReference type="ChEBI" id="CHEBI:456216"/>
        <dbReference type="EC" id="2.7.1.170"/>
    </reaction>
</comment>